<protein>
    <submittedName>
        <fullName evidence="2">Uncharacterized protein</fullName>
    </submittedName>
</protein>
<dbReference type="AlphaFoldDB" id="A0A9P5U7M3"/>
<evidence type="ECO:0000313" key="2">
    <source>
        <dbReference type="EMBL" id="KAF9068058.1"/>
    </source>
</evidence>
<feature type="compositionally biased region" description="Low complexity" evidence="1">
    <location>
        <begin position="403"/>
        <end position="418"/>
    </location>
</feature>
<reference evidence="2" key="1">
    <citation type="submission" date="2020-11" db="EMBL/GenBank/DDBJ databases">
        <authorList>
            <consortium name="DOE Joint Genome Institute"/>
            <person name="Ahrendt S."/>
            <person name="Riley R."/>
            <person name="Andreopoulos W."/>
            <person name="Labutti K."/>
            <person name="Pangilinan J."/>
            <person name="Ruiz-Duenas F.J."/>
            <person name="Barrasa J.M."/>
            <person name="Sanchez-Garcia M."/>
            <person name="Camarero S."/>
            <person name="Miyauchi S."/>
            <person name="Serrano A."/>
            <person name="Linde D."/>
            <person name="Babiker R."/>
            <person name="Drula E."/>
            <person name="Ayuso-Fernandez I."/>
            <person name="Pacheco R."/>
            <person name="Padilla G."/>
            <person name="Ferreira P."/>
            <person name="Barriuso J."/>
            <person name="Kellner H."/>
            <person name="Castanera R."/>
            <person name="Alfaro M."/>
            <person name="Ramirez L."/>
            <person name="Pisabarro A.G."/>
            <person name="Kuo A."/>
            <person name="Tritt A."/>
            <person name="Lipzen A."/>
            <person name="He G."/>
            <person name="Yan M."/>
            <person name="Ng V."/>
            <person name="Cullen D."/>
            <person name="Martin F."/>
            <person name="Rosso M.-N."/>
            <person name="Henrissat B."/>
            <person name="Hibbett D."/>
            <person name="Martinez A.T."/>
            <person name="Grigoriev I.V."/>
        </authorList>
    </citation>
    <scope>NUCLEOTIDE SEQUENCE</scope>
    <source>
        <strain evidence="2">AH 40177</strain>
    </source>
</reference>
<feature type="compositionally biased region" description="Low complexity" evidence="1">
    <location>
        <begin position="610"/>
        <end position="628"/>
    </location>
</feature>
<feature type="region of interest" description="Disordered" evidence="1">
    <location>
        <begin position="490"/>
        <end position="522"/>
    </location>
</feature>
<keyword evidence="3" id="KW-1185">Reference proteome</keyword>
<feature type="compositionally biased region" description="Polar residues" evidence="1">
    <location>
        <begin position="423"/>
        <end position="433"/>
    </location>
</feature>
<comment type="caution">
    <text evidence="2">The sequence shown here is derived from an EMBL/GenBank/DDBJ whole genome shotgun (WGS) entry which is preliminary data.</text>
</comment>
<evidence type="ECO:0000313" key="3">
    <source>
        <dbReference type="Proteomes" id="UP000772434"/>
    </source>
</evidence>
<dbReference type="EMBL" id="JADNRY010000065">
    <property type="protein sequence ID" value="KAF9068058.1"/>
    <property type="molecule type" value="Genomic_DNA"/>
</dbReference>
<dbReference type="PANTHER" id="PTHR38696">
    <property type="entry name" value="MEDIATOR OF RNA POLYMERASE II TRANSCRIPTION SUBUNIT 13"/>
    <property type="match status" value="1"/>
</dbReference>
<name>A0A9P5U7M3_9AGAR</name>
<feature type="compositionally biased region" description="Basic and acidic residues" evidence="1">
    <location>
        <begin position="657"/>
        <end position="671"/>
    </location>
</feature>
<feature type="compositionally biased region" description="Pro residues" evidence="1">
    <location>
        <begin position="574"/>
        <end position="584"/>
    </location>
</feature>
<gene>
    <name evidence="2" type="ORF">BDP27DRAFT_1327876</name>
</gene>
<dbReference type="Proteomes" id="UP000772434">
    <property type="component" value="Unassembled WGS sequence"/>
</dbReference>
<feature type="region of interest" description="Disordered" evidence="1">
    <location>
        <begin position="403"/>
        <end position="455"/>
    </location>
</feature>
<evidence type="ECO:0000256" key="1">
    <source>
        <dbReference type="SAM" id="MobiDB-lite"/>
    </source>
</evidence>
<feature type="compositionally biased region" description="Basic and acidic residues" evidence="1">
    <location>
        <begin position="679"/>
        <end position="696"/>
    </location>
</feature>
<sequence>MSLPLSPLSSTADNASSSFVPRKEFLHSGPKNPSSFSLLCLAGSNLLRLYEFPSSVITLFRRFLEQRRAIHSEKTDPHNNFTQFELEGKLWTSKSLSTERLLVEMLAIIYQGGYTYLSTIDFGRESDDRISIAFSRPCSPSEISAPFSSSTARIPYVTPIPDQPRPRVPFALSFPSATSLRVVCPPLHSTPAILQAVRSAWPRGVQSEKKIGENSFEFKLKGYRWFQEDTFATDSLRYILALLSSLDAQSFSLCASISLTNRARNKDLWIFTGPPPPLESPPPSILNASHSDINSHRRISTEPTGSSSHLPPSYHGRAATDVGRVSSQYLHGSGSSGSLPPSPGLRKAAPRAQVPVSVHDTDELPEPASYRADLPSAVPEGVEGAGISPDVFYSTSPFGDTSAVPLPLSPSANAPPASRGTPPLQQSHTSTLESTHEDMDVAPGTPEPHLEDELLSPGVFKDSGIYRDSAFSSNSEFSTDIPIKWTGAQRESQHLKQDRHISEGPKFPGGWEPTPVEEKEEDDVVTAGIDIHLDQTADNEQPMHDVRVASPEIIAPGNEIRKSEVGLVGLTDPSTPPPSLPTTPDPRGKEREGSGVGWVLVSIDGKNGEAPAPVSATSPSSEITTPPTALASNSTEIPAETTTSPSTKKTVVLVDNAEAKKGTKLKKDPSRLQRLLSITRRDPPKTVDESPVQEKRPRMRSLRSNRGRGTPEAKRNENGRRSFD</sequence>
<feature type="compositionally biased region" description="Basic residues" evidence="1">
    <location>
        <begin position="697"/>
        <end position="706"/>
    </location>
</feature>
<feature type="compositionally biased region" description="Basic and acidic residues" evidence="1">
    <location>
        <begin position="709"/>
        <end position="724"/>
    </location>
</feature>
<accession>A0A9P5U7M3</accession>
<proteinExistence type="predicted"/>
<feature type="compositionally biased region" description="Basic and acidic residues" evidence="1">
    <location>
        <begin position="491"/>
        <end position="503"/>
    </location>
</feature>
<feature type="compositionally biased region" description="Low complexity" evidence="1">
    <location>
        <begin position="326"/>
        <end position="339"/>
    </location>
</feature>
<organism evidence="2 3">
    <name type="scientific">Rhodocollybia butyracea</name>
    <dbReference type="NCBI Taxonomy" id="206335"/>
    <lineage>
        <taxon>Eukaryota</taxon>
        <taxon>Fungi</taxon>
        <taxon>Dikarya</taxon>
        <taxon>Basidiomycota</taxon>
        <taxon>Agaricomycotina</taxon>
        <taxon>Agaricomycetes</taxon>
        <taxon>Agaricomycetidae</taxon>
        <taxon>Agaricales</taxon>
        <taxon>Marasmiineae</taxon>
        <taxon>Omphalotaceae</taxon>
        <taxon>Rhodocollybia</taxon>
    </lineage>
</organism>
<feature type="compositionally biased region" description="Polar residues" evidence="1">
    <location>
        <begin position="301"/>
        <end position="310"/>
    </location>
</feature>
<dbReference type="PANTHER" id="PTHR38696:SF1">
    <property type="entry name" value="MEDIATOR OF RNA POLYMERASE II TRANSCRIPTION SUBUNIT 13"/>
    <property type="match status" value="1"/>
</dbReference>
<feature type="region of interest" description="Disordered" evidence="1">
    <location>
        <begin position="550"/>
        <end position="724"/>
    </location>
</feature>
<feature type="region of interest" description="Disordered" evidence="1">
    <location>
        <begin position="296"/>
        <end position="383"/>
    </location>
</feature>
<dbReference type="OrthoDB" id="3358646at2759"/>
<feature type="compositionally biased region" description="Low complexity" evidence="1">
    <location>
        <begin position="641"/>
        <end position="652"/>
    </location>
</feature>